<evidence type="ECO:0000313" key="4">
    <source>
        <dbReference type="Proteomes" id="UP000320300"/>
    </source>
</evidence>
<keyword evidence="2" id="KW-0732">Signal</keyword>
<proteinExistence type="predicted"/>
<reference evidence="3 4" key="1">
    <citation type="submission" date="2017-05" db="EMBL/GenBank/DDBJ databases">
        <authorList>
            <person name="Varghese N."/>
            <person name="Submissions S."/>
        </authorList>
    </citation>
    <scope>NUCLEOTIDE SEQUENCE [LARGE SCALE GENOMIC DNA]</scope>
    <source>
        <strain evidence="3 4">DSM 19036</strain>
    </source>
</reference>
<keyword evidence="4" id="KW-1185">Reference proteome</keyword>
<feature type="signal peptide" evidence="2">
    <location>
        <begin position="1"/>
        <end position="22"/>
    </location>
</feature>
<dbReference type="OrthoDB" id="799522at2"/>
<feature type="compositionally biased region" description="Polar residues" evidence="1">
    <location>
        <begin position="144"/>
        <end position="163"/>
    </location>
</feature>
<dbReference type="Proteomes" id="UP000320300">
    <property type="component" value="Unassembled WGS sequence"/>
</dbReference>
<evidence type="ECO:0000313" key="3">
    <source>
        <dbReference type="EMBL" id="SMO88262.1"/>
    </source>
</evidence>
<protein>
    <recommendedName>
        <fullName evidence="5">YXWGXW repeat-containing protein</fullName>
    </recommendedName>
</protein>
<organism evidence="3 4">
    <name type="scientific">Pedobacter westerhofensis</name>
    <dbReference type="NCBI Taxonomy" id="425512"/>
    <lineage>
        <taxon>Bacteria</taxon>
        <taxon>Pseudomonadati</taxon>
        <taxon>Bacteroidota</taxon>
        <taxon>Sphingobacteriia</taxon>
        <taxon>Sphingobacteriales</taxon>
        <taxon>Sphingobacteriaceae</taxon>
        <taxon>Pedobacter</taxon>
    </lineage>
</organism>
<evidence type="ECO:0000256" key="2">
    <source>
        <dbReference type="SAM" id="SignalP"/>
    </source>
</evidence>
<feature type="compositionally biased region" description="Low complexity" evidence="1">
    <location>
        <begin position="164"/>
        <end position="175"/>
    </location>
</feature>
<feature type="region of interest" description="Disordered" evidence="1">
    <location>
        <begin position="116"/>
        <end position="188"/>
    </location>
</feature>
<accession>A0A521EWD6</accession>
<name>A0A521EWD6_9SPHI</name>
<feature type="chain" id="PRO_5021909701" description="YXWGXW repeat-containing protein" evidence="2">
    <location>
        <begin position="23"/>
        <end position="188"/>
    </location>
</feature>
<evidence type="ECO:0000256" key="1">
    <source>
        <dbReference type="SAM" id="MobiDB-lite"/>
    </source>
</evidence>
<sequence>MKRIILAVIFGVASLSSINTKAQVSLNINIGSQPQWGPTGYDHVDYYYLPDVDAYYNVPAKQYVYLNNGSWVWRSSLPSRYSGFDLYNSYKVVMNTPKPYLSHQTHVTQYSKYKGYKGKQGNIRDSKDTRYVNARNNGGRGNTPVKNNTPSRNNNPASHNAPVNNGNNGHNNGKGNDNRPDNKGGRGH</sequence>
<gene>
    <name evidence="3" type="ORF">SAMN06265348_109216</name>
</gene>
<dbReference type="EMBL" id="FXTN01000009">
    <property type="protein sequence ID" value="SMO88262.1"/>
    <property type="molecule type" value="Genomic_DNA"/>
</dbReference>
<dbReference type="RefSeq" id="WP_142529628.1">
    <property type="nucleotide sequence ID" value="NZ_CBCSJO010000009.1"/>
</dbReference>
<evidence type="ECO:0008006" key="5">
    <source>
        <dbReference type="Google" id="ProtNLM"/>
    </source>
</evidence>
<feature type="compositionally biased region" description="Basic and acidic residues" evidence="1">
    <location>
        <begin position="176"/>
        <end position="188"/>
    </location>
</feature>
<dbReference type="AlphaFoldDB" id="A0A521EWD6"/>